<reference evidence="2" key="1">
    <citation type="journal article" date="2019" name="Int. J. Syst. Evol. Microbiol.">
        <title>The Global Catalogue of Microorganisms (GCM) 10K type strain sequencing project: providing services to taxonomists for standard genome sequencing and annotation.</title>
        <authorList>
            <consortium name="The Broad Institute Genomics Platform"/>
            <consortium name="The Broad Institute Genome Sequencing Center for Infectious Disease"/>
            <person name="Wu L."/>
            <person name="Ma J."/>
        </authorList>
    </citation>
    <scope>NUCLEOTIDE SEQUENCE [LARGE SCALE GENOMIC DNA]</scope>
    <source>
        <strain evidence="2">JCM 17666</strain>
    </source>
</reference>
<proteinExistence type="predicted"/>
<dbReference type="RefSeq" id="WP_345250621.1">
    <property type="nucleotide sequence ID" value="NZ_BAABFO010000014.1"/>
</dbReference>
<gene>
    <name evidence="1" type="ORF">GCM10023144_29500</name>
</gene>
<accession>A0ABP8H8F2</accession>
<dbReference type="Proteomes" id="UP001501671">
    <property type="component" value="Unassembled WGS sequence"/>
</dbReference>
<organism evidence="1 2">
    <name type="scientific">Pigmentiphaga soli</name>
    <dbReference type="NCBI Taxonomy" id="1007095"/>
    <lineage>
        <taxon>Bacteria</taxon>
        <taxon>Pseudomonadati</taxon>
        <taxon>Pseudomonadota</taxon>
        <taxon>Betaproteobacteria</taxon>
        <taxon>Burkholderiales</taxon>
        <taxon>Alcaligenaceae</taxon>
        <taxon>Pigmentiphaga</taxon>
    </lineage>
</organism>
<evidence type="ECO:0008006" key="3">
    <source>
        <dbReference type="Google" id="ProtNLM"/>
    </source>
</evidence>
<keyword evidence="2" id="KW-1185">Reference proteome</keyword>
<comment type="caution">
    <text evidence="1">The sequence shown here is derived from an EMBL/GenBank/DDBJ whole genome shotgun (WGS) entry which is preliminary data.</text>
</comment>
<evidence type="ECO:0000313" key="2">
    <source>
        <dbReference type="Proteomes" id="UP001501671"/>
    </source>
</evidence>
<protein>
    <recommendedName>
        <fullName evidence="3">DUF4351 domain-containing protein</fullName>
    </recommendedName>
</protein>
<name>A0ABP8H8F2_9BURK</name>
<sequence length="50" mass="5668">MLRRQLTRRFGPLPAWAEQRLAGADEPALLQWSERVLDAASFEEVFNPAG</sequence>
<evidence type="ECO:0000313" key="1">
    <source>
        <dbReference type="EMBL" id="GAA4335812.1"/>
    </source>
</evidence>
<dbReference type="EMBL" id="BAABFO010000014">
    <property type="protein sequence ID" value="GAA4335812.1"/>
    <property type="molecule type" value="Genomic_DNA"/>
</dbReference>